<dbReference type="GO" id="GO:0003824">
    <property type="term" value="F:catalytic activity"/>
    <property type="evidence" value="ECO:0007669"/>
    <property type="project" value="InterPro"/>
</dbReference>
<dbReference type="InterPro" id="IPR036265">
    <property type="entry name" value="HIT-like_sf"/>
</dbReference>
<dbReference type="Gene3D" id="3.30.428.10">
    <property type="entry name" value="HIT-like"/>
    <property type="match status" value="1"/>
</dbReference>
<dbReference type="Pfam" id="PF01230">
    <property type="entry name" value="HIT"/>
    <property type="match status" value="1"/>
</dbReference>
<organism evidence="5 6">
    <name type="scientific">Methermicoccus shengliensis</name>
    <dbReference type="NCBI Taxonomy" id="660064"/>
    <lineage>
        <taxon>Archaea</taxon>
        <taxon>Methanobacteriati</taxon>
        <taxon>Methanobacteriota</taxon>
        <taxon>Stenosarchaea group</taxon>
        <taxon>Methanomicrobia</taxon>
        <taxon>Methanosarcinales</taxon>
        <taxon>Methermicoccaceae</taxon>
        <taxon>Methermicoccus</taxon>
    </lineage>
</organism>
<dbReference type="GO" id="GO:0009117">
    <property type="term" value="P:nucleotide metabolic process"/>
    <property type="evidence" value="ECO:0007669"/>
    <property type="project" value="TreeGrafter"/>
</dbReference>
<feature type="active site" description="Tele-AMP-histidine intermediate" evidence="1">
    <location>
        <position position="98"/>
    </location>
</feature>
<evidence type="ECO:0000256" key="2">
    <source>
        <dbReference type="PIRSR" id="PIRSR601310-3"/>
    </source>
</evidence>
<proteinExistence type="predicted"/>
<dbReference type="InterPro" id="IPR001310">
    <property type="entry name" value="Histidine_triad_HIT"/>
</dbReference>
<feature type="domain" description="HIT" evidence="4">
    <location>
        <begin position="4"/>
        <end position="111"/>
    </location>
</feature>
<evidence type="ECO:0000313" key="5">
    <source>
        <dbReference type="EMBL" id="HIH69610.1"/>
    </source>
</evidence>
<dbReference type="Proteomes" id="UP000600363">
    <property type="component" value="Unassembled WGS sequence"/>
</dbReference>
<feature type="short sequence motif" description="Histidine triad motif" evidence="2 3">
    <location>
        <begin position="96"/>
        <end position="100"/>
    </location>
</feature>
<gene>
    <name evidence="5" type="ORF">HA299_03180</name>
</gene>
<name>A0A832RSY9_9EURY</name>
<dbReference type="PROSITE" id="PS00892">
    <property type="entry name" value="HIT_1"/>
    <property type="match status" value="1"/>
</dbReference>
<dbReference type="InterPro" id="IPR039384">
    <property type="entry name" value="HINT"/>
</dbReference>
<evidence type="ECO:0000313" key="6">
    <source>
        <dbReference type="Proteomes" id="UP000600363"/>
    </source>
</evidence>
<reference evidence="5" key="1">
    <citation type="journal article" date="2020" name="bioRxiv">
        <title>A rank-normalized archaeal taxonomy based on genome phylogeny resolves widespread incomplete and uneven classifications.</title>
        <authorList>
            <person name="Rinke C."/>
            <person name="Chuvochina M."/>
            <person name="Mussig A.J."/>
            <person name="Chaumeil P.-A."/>
            <person name="Waite D.W."/>
            <person name="Whitman W.B."/>
            <person name="Parks D.H."/>
            <person name="Hugenholtz P."/>
        </authorList>
    </citation>
    <scope>NUCLEOTIDE SEQUENCE</scope>
    <source>
        <strain evidence="5">UBA12518</strain>
    </source>
</reference>
<dbReference type="RefSeq" id="WP_084174167.1">
    <property type="nucleotide sequence ID" value="NZ_DUIH01000011.1"/>
</dbReference>
<dbReference type="PANTHER" id="PTHR46648:SF1">
    <property type="entry name" value="ADENOSINE 5'-MONOPHOSPHORAMIDASE HNT1"/>
    <property type="match status" value="1"/>
</dbReference>
<dbReference type="PANTHER" id="PTHR46648">
    <property type="entry name" value="HIT FAMILY PROTEIN 1"/>
    <property type="match status" value="1"/>
</dbReference>
<dbReference type="CDD" id="cd01277">
    <property type="entry name" value="HINT_subgroup"/>
    <property type="match status" value="1"/>
</dbReference>
<dbReference type="PROSITE" id="PS51084">
    <property type="entry name" value="HIT_2"/>
    <property type="match status" value="1"/>
</dbReference>
<evidence type="ECO:0000259" key="4">
    <source>
        <dbReference type="PROSITE" id="PS51084"/>
    </source>
</evidence>
<dbReference type="SUPFAM" id="SSF54197">
    <property type="entry name" value="HIT-like"/>
    <property type="match status" value="1"/>
</dbReference>
<comment type="caution">
    <text evidence="5">The sequence shown here is derived from an EMBL/GenBank/DDBJ whole genome shotgun (WGS) entry which is preliminary data.</text>
</comment>
<evidence type="ECO:0000256" key="1">
    <source>
        <dbReference type="PIRSR" id="PIRSR601310-1"/>
    </source>
</evidence>
<dbReference type="EMBL" id="DUIH01000011">
    <property type="protein sequence ID" value="HIH69610.1"/>
    <property type="molecule type" value="Genomic_DNA"/>
</dbReference>
<dbReference type="InterPro" id="IPR011146">
    <property type="entry name" value="HIT-like"/>
</dbReference>
<accession>A0A832RSY9</accession>
<sequence>MECIFCRIAKGEVPATIVYEDENVLAFLDVNPRAKGHTLVIPKTHAATLLDLSEEQAGVLFAAVRKVAHRLTHELGAVGLNIGLNSGQVAGQVVPHVHVHILPRYEGEAPKGFEEAFFVKEELKKGVESAPKGLIDNLSPWI</sequence>
<dbReference type="InterPro" id="IPR019808">
    <property type="entry name" value="Histidine_triad_CS"/>
</dbReference>
<dbReference type="PRINTS" id="PR00332">
    <property type="entry name" value="HISTRIAD"/>
</dbReference>
<dbReference type="AlphaFoldDB" id="A0A832RSY9"/>
<protein>
    <submittedName>
        <fullName evidence="5">HIT family protein</fullName>
    </submittedName>
</protein>
<evidence type="ECO:0000256" key="3">
    <source>
        <dbReference type="PROSITE-ProRule" id="PRU00464"/>
    </source>
</evidence>